<dbReference type="SMART" id="SM00562">
    <property type="entry name" value="NDK"/>
    <property type="match status" value="1"/>
</dbReference>
<comment type="similarity">
    <text evidence="1 9 10">Belongs to the NDK family.</text>
</comment>
<feature type="binding site" evidence="9">
    <location>
        <position position="104"/>
    </location>
    <ligand>
        <name>ATP</name>
        <dbReference type="ChEBI" id="CHEBI:30616"/>
    </ligand>
</feature>
<keyword evidence="4" id="KW-0547">Nucleotide-binding</keyword>
<keyword evidence="3" id="KW-0808">Transferase</keyword>
<evidence type="ECO:0000256" key="9">
    <source>
        <dbReference type="PROSITE-ProRule" id="PRU00706"/>
    </source>
</evidence>
<dbReference type="Gene3D" id="3.30.70.141">
    <property type="entry name" value="Nucleoside diphosphate kinase-like domain"/>
    <property type="match status" value="1"/>
</dbReference>
<proteinExistence type="inferred from homology"/>
<dbReference type="GO" id="GO:0004550">
    <property type="term" value="F:nucleoside diphosphate kinase activity"/>
    <property type="evidence" value="ECO:0007669"/>
    <property type="project" value="InterPro"/>
</dbReference>
<keyword evidence="7" id="KW-0460">Magnesium</keyword>
<dbReference type="GO" id="GO:0005524">
    <property type="term" value="F:ATP binding"/>
    <property type="evidence" value="ECO:0007669"/>
    <property type="project" value="UniProtKB-KW"/>
</dbReference>
<keyword evidence="8" id="KW-0546">Nucleotide metabolism</keyword>
<feature type="binding site" evidence="9">
    <location>
        <position position="87"/>
    </location>
    <ligand>
        <name>ATP</name>
        <dbReference type="ChEBI" id="CHEBI:30616"/>
    </ligand>
</feature>
<evidence type="ECO:0000256" key="7">
    <source>
        <dbReference type="ARBA" id="ARBA00022842"/>
    </source>
</evidence>
<dbReference type="PANTHER" id="PTHR46161">
    <property type="entry name" value="NUCLEOSIDE DIPHOSPHATE KINASE"/>
    <property type="match status" value="1"/>
</dbReference>
<feature type="active site" description="Pros-phosphohistidine intermediate" evidence="9">
    <location>
        <position position="117"/>
    </location>
</feature>
<dbReference type="KEGG" id="zin:ZICARI_122"/>
<keyword evidence="5 12" id="KW-0418">Kinase</keyword>
<dbReference type="InterPro" id="IPR036850">
    <property type="entry name" value="NDK-like_dom_sf"/>
</dbReference>
<sequence length="135" mass="15807">MKKERTLSIIKPDSIKKNIIGKIYKIIKKNGLKIIKSKIIKLKKFEAKIFYNVHKKKFFYNKLIKFISSSKIIVQILEGKNAIKKYREIMGNTNPKKAIKNTIRNKYGKSILFNCVHGSDNIINSIIEIIFFFNL</sequence>
<feature type="domain" description="Nucleoside diphosphate kinase-like" evidence="11">
    <location>
        <begin position="3"/>
        <end position="134"/>
    </location>
</feature>
<dbReference type="SUPFAM" id="SSF54919">
    <property type="entry name" value="Nucleoside diphosphate kinase, NDK"/>
    <property type="match status" value="1"/>
</dbReference>
<protein>
    <submittedName>
        <fullName evidence="12">Putative nucleoside diphosphate kinase</fullName>
    </submittedName>
</protein>
<dbReference type="InterPro" id="IPR034907">
    <property type="entry name" value="NDK-like_dom"/>
</dbReference>
<dbReference type="EMBL" id="CP002161">
    <property type="protein sequence ID" value="ADM89734.1"/>
    <property type="molecule type" value="Genomic_DNA"/>
</dbReference>
<dbReference type="PANTHER" id="PTHR46161:SF3">
    <property type="entry name" value="NUCLEOSIDE DIPHOSPHATE KINASE DDB_G0292928-RELATED"/>
    <property type="match status" value="1"/>
</dbReference>
<dbReference type="PROSITE" id="PS51374">
    <property type="entry name" value="NDPK_LIKE"/>
    <property type="match status" value="1"/>
</dbReference>
<dbReference type="GO" id="GO:0006241">
    <property type="term" value="P:CTP biosynthetic process"/>
    <property type="evidence" value="ECO:0007669"/>
    <property type="project" value="InterPro"/>
</dbReference>
<organism evidence="12 13">
    <name type="scientific">Zinderia insecticola (strain CARI)</name>
    <dbReference type="NCBI Taxonomy" id="871271"/>
    <lineage>
        <taxon>Bacteria</taxon>
        <taxon>Pseudomonadati</taxon>
        <taxon>Pseudomonadota</taxon>
        <taxon>Betaproteobacteria</taxon>
        <taxon>Burkholderiales</taxon>
        <taxon>Oxalobacteraceae</taxon>
        <taxon>Candidatus Zinderia</taxon>
    </lineage>
</organism>
<dbReference type="STRING" id="871271.ZICARI_122"/>
<dbReference type="InterPro" id="IPR001564">
    <property type="entry name" value="Nucleoside_diP_kinase"/>
</dbReference>
<keyword evidence="13" id="KW-1185">Reference proteome</keyword>
<feature type="binding site" evidence="9">
    <location>
        <position position="59"/>
    </location>
    <ligand>
        <name>ATP</name>
        <dbReference type="ChEBI" id="CHEBI:30616"/>
    </ligand>
</feature>
<dbReference type="GO" id="GO:0006228">
    <property type="term" value="P:UTP biosynthetic process"/>
    <property type="evidence" value="ECO:0007669"/>
    <property type="project" value="InterPro"/>
</dbReference>
<evidence type="ECO:0000256" key="3">
    <source>
        <dbReference type="ARBA" id="ARBA00022679"/>
    </source>
</evidence>
<name>E0TIV7_ZINIC</name>
<dbReference type="NCBIfam" id="NF001908">
    <property type="entry name" value="PRK00668.1"/>
    <property type="match status" value="1"/>
</dbReference>
<evidence type="ECO:0000259" key="11">
    <source>
        <dbReference type="SMART" id="SM00562"/>
    </source>
</evidence>
<evidence type="ECO:0000313" key="12">
    <source>
        <dbReference type="EMBL" id="ADM89734.1"/>
    </source>
</evidence>
<dbReference type="HOGENOM" id="CLU_060216_8_1_4"/>
<evidence type="ECO:0000256" key="10">
    <source>
        <dbReference type="RuleBase" id="RU004011"/>
    </source>
</evidence>
<evidence type="ECO:0000256" key="2">
    <source>
        <dbReference type="ARBA" id="ARBA00022553"/>
    </source>
</evidence>
<dbReference type="GO" id="GO:0006183">
    <property type="term" value="P:GTP biosynthetic process"/>
    <property type="evidence" value="ECO:0007669"/>
    <property type="project" value="InterPro"/>
</dbReference>
<accession>E0TIV7</accession>
<gene>
    <name evidence="12" type="primary">ndk</name>
    <name evidence="12" type="ordered locus">ZICARI_122</name>
</gene>
<evidence type="ECO:0000256" key="4">
    <source>
        <dbReference type="ARBA" id="ARBA00022741"/>
    </source>
</evidence>
<evidence type="ECO:0000256" key="8">
    <source>
        <dbReference type="ARBA" id="ARBA00023080"/>
    </source>
</evidence>
<evidence type="ECO:0000256" key="6">
    <source>
        <dbReference type="ARBA" id="ARBA00022840"/>
    </source>
</evidence>
<feature type="binding site" evidence="9">
    <location>
        <position position="11"/>
    </location>
    <ligand>
        <name>ATP</name>
        <dbReference type="ChEBI" id="CHEBI:30616"/>
    </ligand>
</feature>
<dbReference type="PRINTS" id="PR01243">
    <property type="entry name" value="NUCDPKINASE"/>
</dbReference>
<feature type="binding site" evidence="9">
    <location>
        <position position="93"/>
    </location>
    <ligand>
        <name>ATP</name>
        <dbReference type="ChEBI" id="CHEBI:30616"/>
    </ligand>
</feature>
<dbReference type="AlphaFoldDB" id="E0TIV7"/>
<evidence type="ECO:0000256" key="5">
    <source>
        <dbReference type="ARBA" id="ARBA00022777"/>
    </source>
</evidence>
<keyword evidence="6" id="KW-0067">ATP-binding</keyword>
<feature type="binding site" evidence="9">
    <location>
        <position position="114"/>
    </location>
    <ligand>
        <name>ATP</name>
        <dbReference type="ChEBI" id="CHEBI:30616"/>
    </ligand>
</feature>
<keyword evidence="2" id="KW-0597">Phosphoprotein</keyword>
<dbReference type="Pfam" id="PF00334">
    <property type="entry name" value="NDK"/>
    <property type="match status" value="1"/>
</dbReference>
<dbReference type="Proteomes" id="UP000001303">
    <property type="component" value="Chromosome"/>
</dbReference>
<reference evidence="12 13" key="1">
    <citation type="journal article" date="2010" name="Genome Biol. Evol.">
        <title>Functional convergence in reduced genomes of bacterial symbionts spanning 200 My of evolution.</title>
        <authorList>
            <person name="McCutcheon J.P."/>
            <person name="Moran N.A."/>
        </authorList>
    </citation>
    <scope>NUCLEOTIDE SEQUENCE [LARGE SCALE GENOMIC DNA]</scope>
    <source>
        <strain evidence="12 13">CARI</strain>
    </source>
</reference>
<evidence type="ECO:0000313" key="13">
    <source>
        <dbReference type="Proteomes" id="UP000001303"/>
    </source>
</evidence>
<evidence type="ECO:0000256" key="1">
    <source>
        <dbReference type="ARBA" id="ARBA00008142"/>
    </source>
</evidence>